<evidence type="ECO:0008006" key="4">
    <source>
        <dbReference type="Google" id="ProtNLM"/>
    </source>
</evidence>
<feature type="compositionally biased region" description="Basic residues" evidence="1">
    <location>
        <begin position="96"/>
        <end position="106"/>
    </location>
</feature>
<proteinExistence type="predicted"/>
<accession>A0ABP8REP4</accession>
<evidence type="ECO:0000313" key="3">
    <source>
        <dbReference type="Proteomes" id="UP001501598"/>
    </source>
</evidence>
<keyword evidence="3" id="KW-1185">Reference proteome</keyword>
<feature type="compositionally biased region" description="Low complexity" evidence="1">
    <location>
        <begin position="74"/>
        <end position="85"/>
    </location>
</feature>
<name>A0ABP8REP4_9PSEU</name>
<evidence type="ECO:0000256" key="1">
    <source>
        <dbReference type="SAM" id="MobiDB-lite"/>
    </source>
</evidence>
<dbReference type="Proteomes" id="UP001501598">
    <property type="component" value="Unassembled WGS sequence"/>
</dbReference>
<reference evidence="3" key="1">
    <citation type="journal article" date="2019" name="Int. J. Syst. Evol. Microbiol.">
        <title>The Global Catalogue of Microorganisms (GCM) 10K type strain sequencing project: providing services to taxonomists for standard genome sequencing and annotation.</title>
        <authorList>
            <consortium name="The Broad Institute Genomics Platform"/>
            <consortium name="The Broad Institute Genome Sequencing Center for Infectious Disease"/>
            <person name="Wu L."/>
            <person name="Ma J."/>
        </authorList>
    </citation>
    <scope>NUCLEOTIDE SEQUENCE [LARGE SCALE GENOMIC DNA]</scope>
    <source>
        <strain evidence="3">JCM 17906</strain>
    </source>
</reference>
<gene>
    <name evidence="2" type="ORF">GCM10023175_04260</name>
</gene>
<protein>
    <recommendedName>
        <fullName evidence="4">AMP-binding enzyme</fullName>
    </recommendedName>
</protein>
<dbReference type="SUPFAM" id="SSF56801">
    <property type="entry name" value="Acetyl-CoA synthetase-like"/>
    <property type="match status" value="1"/>
</dbReference>
<comment type="caution">
    <text evidence="2">The sequence shown here is derived from an EMBL/GenBank/DDBJ whole genome shotgun (WGS) entry which is preliminary data.</text>
</comment>
<feature type="region of interest" description="Disordered" evidence="1">
    <location>
        <begin position="60"/>
        <end position="106"/>
    </location>
</feature>
<sequence length="106" mass="10922">MLPAEVPGRLWVRGASVMDRYLDAPGETARTAIPASNGTGGWSGSIGVVEVHGELGTSTMAARGPEEQCGPTRSTPTVHTATAPASPSPPDCCPQRRSRATRPGRG</sequence>
<evidence type="ECO:0000313" key="2">
    <source>
        <dbReference type="EMBL" id="GAA4536847.1"/>
    </source>
</evidence>
<organism evidence="2 3">
    <name type="scientific">Pseudonocardia xishanensis</name>
    <dbReference type="NCBI Taxonomy" id="630995"/>
    <lineage>
        <taxon>Bacteria</taxon>
        <taxon>Bacillati</taxon>
        <taxon>Actinomycetota</taxon>
        <taxon>Actinomycetes</taxon>
        <taxon>Pseudonocardiales</taxon>
        <taxon>Pseudonocardiaceae</taxon>
        <taxon>Pseudonocardia</taxon>
    </lineage>
</organism>
<dbReference type="EMBL" id="BAABGT010000007">
    <property type="protein sequence ID" value="GAA4536847.1"/>
    <property type="molecule type" value="Genomic_DNA"/>
</dbReference>
<dbReference type="InterPro" id="IPR042099">
    <property type="entry name" value="ANL_N_sf"/>
</dbReference>
<dbReference type="Gene3D" id="3.40.50.12780">
    <property type="entry name" value="N-terminal domain of ligase-like"/>
    <property type="match status" value="1"/>
</dbReference>